<dbReference type="EC" id="2.7.13.3" evidence="2"/>
<dbReference type="SMART" id="SM00388">
    <property type="entry name" value="HisKA"/>
    <property type="match status" value="1"/>
</dbReference>
<dbReference type="PANTHER" id="PTHR43711:SF1">
    <property type="entry name" value="HISTIDINE KINASE 1"/>
    <property type="match status" value="1"/>
</dbReference>
<dbReference type="SMART" id="SM00065">
    <property type="entry name" value="GAF"/>
    <property type="match status" value="1"/>
</dbReference>
<dbReference type="InterPro" id="IPR003018">
    <property type="entry name" value="GAF"/>
</dbReference>
<dbReference type="Gene3D" id="3.30.450.40">
    <property type="match status" value="1"/>
</dbReference>
<dbReference type="PROSITE" id="PS50109">
    <property type="entry name" value="HIS_KIN"/>
    <property type="match status" value="1"/>
</dbReference>
<gene>
    <name evidence="10" type="ORF">C467_09541</name>
</gene>
<sequence length="529" mass="57457">MDEFSAAFDALPDPVVTVDGDGVVRGGNARVESAFGHARDDLVGMAVGELFFDPDEGDAGDELGRYVADPEHRSVSVGLDLCVRRADGSALPVTLGFAPFERDGETHLLVTVVDDGDERTAGSDLHRRTQTLEALHEATQDLLKTTDREVAAEAAVEYVEEVLGHPIAAIWLYDGERELLEPVSWTTKADEIVGKHPTYSAGERSISWAVFESGRPEYVSDTRADPDQYNPDSPIRSELVLPLGRYGVIDVGSTEPEAFDEADLAVARLWAATVTMVFVRIERERQLRRREAEIARERDRLEEFASLVSHDLRNPLNVAAGNLDLLRERLESEQEDVSELDVIGRSLDRMQELVEDMLALARQGTEIDDTEAVSLSELAEVCWDGVDTASASLVVRGDVRVMADRSRLRQALENLFANSVEHGSTGSRAEPDDAVVHGRDDVAVAVGPLDDGEGFYVEDDGPGIDPDRREEVFEPGVTTEPDGTGFGLSIVAEVAEAHGWTVGIAESESGGARFEFRGVGVESGDASGE</sequence>
<dbReference type="PANTHER" id="PTHR43711">
    <property type="entry name" value="TWO-COMPONENT HISTIDINE KINASE"/>
    <property type="match status" value="1"/>
</dbReference>
<dbReference type="GO" id="GO:0000155">
    <property type="term" value="F:phosphorelay sensor kinase activity"/>
    <property type="evidence" value="ECO:0007669"/>
    <property type="project" value="InterPro"/>
</dbReference>
<keyword evidence="6" id="KW-0902">Two-component regulatory system</keyword>
<dbReference type="Pfam" id="PF00989">
    <property type="entry name" value="PAS"/>
    <property type="match status" value="1"/>
</dbReference>
<dbReference type="Gene3D" id="3.30.565.10">
    <property type="entry name" value="Histidine kinase-like ATPase, C-terminal domain"/>
    <property type="match status" value="1"/>
</dbReference>
<feature type="coiled-coil region" evidence="7">
    <location>
        <begin position="316"/>
        <end position="343"/>
    </location>
</feature>
<proteinExistence type="predicted"/>
<dbReference type="STRING" id="1227481.C467_09541"/>
<dbReference type="EMBL" id="AOJO01000044">
    <property type="protein sequence ID" value="ELZ55179.1"/>
    <property type="molecule type" value="Genomic_DNA"/>
</dbReference>
<evidence type="ECO:0000259" key="8">
    <source>
        <dbReference type="PROSITE" id="PS50109"/>
    </source>
</evidence>
<dbReference type="GeneID" id="72713648"/>
<dbReference type="PATRIC" id="fig|1227481.4.peg.1875"/>
<keyword evidence="5 10" id="KW-0418">Kinase</keyword>
<evidence type="ECO:0000256" key="1">
    <source>
        <dbReference type="ARBA" id="ARBA00000085"/>
    </source>
</evidence>
<dbReference type="SUPFAM" id="SSF55785">
    <property type="entry name" value="PYP-like sensor domain (PAS domain)"/>
    <property type="match status" value="1"/>
</dbReference>
<evidence type="ECO:0000256" key="5">
    <source>
        <dbReference type="ARBA" id="ARBA00022777"/>
    </source>
</evidence>
<dbReference type="SMART" id="SM00387">
    <property type="entry name" value="HATPase_c"/>
    <property type="match status" value="1"/>
</dbReference>
<name>M0F994_9EURY</name>
<dbReference type="Pfam" id="PF00512">
    <property type="entry name" value="HisKA"/>
    <property type="match status" value="1"/>
</dbReference>
<dbReference type="InterPro" id="IPR003594">
    <property type="entry name" value="HATPase_dom"/>
</dbReference>
<dbReference type="CDD" id="cd00130">
    <property type="entry name" value="PAS"/>
    <property type="match status" value="1"/>
</dbReference>
<evidence type="ECO:0000256" key="4">
    <source>
        <dbReference type="ARBA" id="ARBA00022679"/>
    </source>
</evidence>
<dbReference type="PROSITE" id="PS50112">
    <property type="entry name" value="PAS"/>
    <property type="match status" value="1"/>
</dbReference>
<dbReference type="Pfam" id="PF13185">
    <property type="entry name" value="GAF_2"/>
    <property type="match status" value="1"/>
</dbReference>
<dbReference type="AlphaFoldDB" id="M0F994"/>
<comment type="caution">
    <text evidence="10">The sequence shown here is derived from an EMBL/GenBank/DDBJ whole genome shotgun (WGS) entry which is preliminary data.</text>
</comment>
<dbReference type="InterPro" id="IPR003661">
    <property type="entry name" value="HisK_dim/P_dom"/>
</dbReference>
<dbReference type="Pfam" id="PF02518">
    <property type="entry name" value="HATPase_c"/>
    <property type="match status" value="1"/>
</dbReference>
<dbReference type="InterPro" id="IPR036890">
    <property type="entry name" value="HATPase_C_sf"/>
</dbReference>
<dbReference type="SUPFAM" id="SSF55874">
    <property type="entry name" value="ATPase domain of HSP90 chaperone/DNA topoisomerase II/histidine kinase"/>
    <property type="match status" value="1"/>
</dbReference>
<dbReference type="RefSeq" id="WP_008584513.1">
    <property type="nucleotide sequence ID" value="NZ_AOJO01000044.1"/>
</dbReference>
<dbReference type="SMART" id="SM00091">
    <property type="entry name" value="PAS"/>
    <property type="match status" value="2"/>
</dbReference>
<keyword evidence="3" id="KW-0597">Phosphoprotein</keyword>
<dbReference type="PRINTS" id="PR00344">
    <property type="entry name" value="BCTRLSENSOR"/>
</dbReference>
<reference evidence="10 11" key="1">
    <citation type="journal article" date="2014" name="PLoS Genet.">
        <title>Phylogenetically driven sequencing of extremely halophilic archaea reveals strategies for static and dynamic osmo-response.</title>
        <authorList>
            <person name="Becker E.A."/>
            <person name="Seitzer P.M."/>
            <person name="Tritt A."/>
            <person name="Larsen D."/>
            <person name="Krusor M."/>
            <person name="Yao A.I."/>
            <person name="Wu D."/>
            <person name="Madern D."/>
            <person name="Eisen J.A."/>
            <person name="Darling A.E."/>
            <person name="Facciotti M.T."/>
        </authorList>
    </citation>
    <scope>NUCLEOTIDE SEQUENCE [LARGE SCALE GENOMIC DNA]</scope>
    <source>
        <strain evidence="10 11">ATCC 700873</strain>
    </source>
</reference>
<comment type="catalytic activity">
    <reaction evidence="1">
        <text>ATP + protein L-histidine = ADP + protein N-phospho-L-histidine.</text>
        <dbReference type="EC" id="2.7.13.3"/>
    </reaction>
</comment>
<dbReference type="SUPFAM" id="SSF55781">
    <property type="entry name" value="GAF domain-like"/>
    <property type="match status" value="1"/>
</dbReference>
<keyword evidence="11" id="KW-1185">Reference proteome</keyword>
<dbReference type="InterPro" id="IPR035965">
    <property type="entry name" value="PAS-like_dom_sf"/>
</dbReference>
<dbReference type="InterPro" id="IPR013767">
    <property type="entry name" value="PAS_fold"/>
</dbReference>
<dbReference type="Gene3D" id="3.30.450.20">
    <property type="entry name" value="PAS domain"/>
    <property type="match status" value="1"/>
</dbReference>
<dbReference type="InterPro" id="IPR004358">
    <property type="entry name" value="Sig_transdc_His_kin-like_C"/>
</dbReference>
<dbReference type="SUPFAM" id="SSF47384">
    <property type="entry name" value="Homodimeric domain of signal transducing histidine kinase"/>
    <property type="match status" value="1"/>
</dbReference>
<protein>
    <recommendedName>
        <fullName evidence="2">histidine kinase</fullName>
        <ecNumber evidence="2">2.7.13.3</ecNumber>
    </recommendedName>
</protein>
<dbReference type="NCBIfam" id="TIGR00229">
    <property type="entry name" value="sensory_box"/>
    <property type="match status" value="1"/>
</dbReference>
<dbReference type="OrthoDB" id="8127at2157"/>
<dbReference type="Proteomes" id="UP000011689">
    <property type="component" value="Unassembled WGS sequence"/>
</dbReference>
<accession>M0F994</accession>
<dbReference type="Gene3D" id="1.10.287.130">
    <property type="match status" value="1"/>
</dbReference>
<dbReference type="InterPro" id="IPR000014">
    <property type="entry name" value="PAS"/>
</dbReference>
<dbReference type="CDD" id="cd00082">
    <property type="entry name" value="HisKA"/>
    <property type="match status" value="1"/>
</dbReference>
<evidence type="ECO:0000313" key="11">
    <source>
        <dbReference type="Proteomes" id="UP000011689"/>
    </source>
</evidence>
<organism evidence="10 11">
    <name type="scientific">Halorubrum hochstenium ATCC 700873</name>
    <dbReference type="NCBI Taxonomy" id="1227481"/>
    <lineage>
        <taxon>Archaea</taxon>
        <taxon>Methanobacteriati</taxon>
        <taxon>Methanobacteriota</taxon>
        <taxon>Stenosarchaea group</taxon>
        <taxon>Halobacteria</taxon>
        <taxon>Halobacteriales</taxon>
        <taxon>Haloferacaceae</taxon>
        <taxon>Halorubrum</taxon>
    </lineage>
</organism>
<evidence type="ECO:0000256" key="2">
    <source>
        <dbReference type="ARBA" id="ARBA00012438"/>
    </source>
</evidence>
<evidence type="ECO:0000256" key="7">
    <source>
        <dbReference type="SAM" id="Coils"/>
    </source>
</evidence>
<feature type="domain" description="Histidine kinase" evidence="8">
    <location>
        <begin position="307"/>
        <end position="517"/>
    </location>
</feature>
<dbReference type="InterPro" id="IPR029016">
    <property type="entry name" value="GAF-like_dom_sf"/>
</dbReference>
<evidence type="ECO:0000256" key="3">
    <source>
        <dbReference type="ARBA" id="ARBA00022553"/>
    </source>
</evidence>
<dbReference type="InterPro" id="IPR005467">
    <property type="entry name" value="His_kinase_dom"/>
</dbReference>
<evidence type="ECO:0000256" key="6">
    <source>
        <dbReference type="ARBA" id="ARBA00023012"/>
    </source>
</evidence>
<evidence type="ECO:0000313" key="10">
    <source>
        <dbReference type="EMBL" id="ELZ55179.1"/>
    </source>
</evidence>
<keyword evidence="7" id="KW-0175">Coiled coil</keyword>
<keyword evidence="4" id="KW-0808">Transferase</keyword>
<dbReference type="InterPro" id="IPR036097">
    <property type="entry name" value="HisK_dim/P_sf"/>
</dbReference>
<evidence type="ECO:0000259" key="9">
    <source>
        <dbReference type="PROSITE" id="PS50112"/>
    </source>
</evidence>
<feature type="domain" description="PAS" evidence="9">
    <location>
        <begin position="1"/>
        <end position="56"/>
    </location>
</feature>
<dbReference type="InterPro" id="IPR050736">
    <property type="entry name" value="Sensor_HK_Regulatory"/>
</dbReference>
<dbReference type="GO" id="GO:0006355">
    <property type="term" value="P:regulation of DNA-templated transcription"/>
    <property type="evidence" value="ECO:0007669"/>
    <property type="project" value="InterPro"/>
</dbReference>